<dbReference type="PANTHER" id="PTHR46732">
    <property type="entry name" value="ATP-DEPENDENT PROTEASE LA (LON) DOMAIN PROTEIN"/>
    <property type="match status" value="1"/>
</dbReference>
<dbReference type="AlphaFoldDB" id="A0A5M6IWE2"/>
<protein>
    <submittedName>
        <fullName evidence="2">Peptidase S16</fullName>
    </submittedName>
</protein>
<comment type="caution">
    <text evidence="2">The sequence shown here is derived from an EMBL/GenBank/DDBJ whole genome shotgun (WGS) entry which is preliminary data.</text>
</comment>
<accession>A0A5M6IWE2</accession>
<dbReference type="PANTHER" id="PTHR46732:SF8">
    <property type="entry name" value="ATP-DEPENDENT PROTEASE LA (LON) DOMAIN PROTEIN"/>
    <property type="match status" value="1"/>
</dbReference>
<dbReference type="InterPro" id="IPR046336">
    <property type="entry name" value="Lon_prtase_N_sf"/>
</dbReference>
<gene>
    <name evidence="2" type="ORF">F1189_08770</name>
</gene>
<evidence type="ECO:0000313" key="3">
    <source>
        <dbReference type="Proteomes" id="UP000325255"/>
    </source>
</evidence>
<proteinExistence type="predicted"/>
<dbReference type="OrthoDB" id="9806457at2"/>
<dbReference type="SMART" id="SM00464">
    <property type="entry name" value="LON"/>
    <property type="match status" value="1"/>
</dbReference>
<evidence type="ECO:0000313" key="2">
    <source>
        <dbReference type="EMBL" id="KAA5612541.1"/>
    </source>
</evidence>
<dbReference type="PROSITE" id="PS51787">
    <property type="entry name" value="LON_N"/>
    <property type="match status" value="1"/>
</dbReference>
<dbReference type="Proteomes" id="UP000325255">
    <property type="component" value="Unassembled WGS sequence"/>
</dbReference>
<dbReference type="Gene3D" id="2.30.130.40">
    <property type="entry name" value="LON domain-like"/>
    <property type="match status" value="1"/>
</dbReference>
<evidence type="ECO:0000259" key="1">
    <source>
        <dbReference type="PROSITE" id="PS51787"/>
    </source>
</evidence>
<dbReference type="SUPFAM" id="SSF88697">
    <property type="entry name" value="PUA domain-like"/>
    <property type="match status" value="1"/>
</dbReference>
<sequence>MDDPRPRLEDVPTEFPVFPLTGALLLPRGRLPLNIFEPRYLAMTEDALAAGRIFGMIQPDPLLPTGPSGPGLYRIGCLGRLSSFSETDDGRYLVTLTGLLRFTVVEELAPRRGYRRVRADLVRFAADLDPAAPMPRFDRPALLAALRAFFGRRGFEANWEAIERMPDETLVTTLCMVCPFEPAEQQALLEAETPDDRAAALAALLVMDTHAPGADSAPARPRAS</sequence>
<reference evidence="2 3" key="1">
    <citation type="submission" date="2019-09" db="EMBL/GenBank/DDBJ databases">
        <title>Genome sequence of Rhodovastum atsumiense, a diverse member of the Acetobacteraceae family of non-sulfur purple photosynthetic bacteria.</title>
        <authorList>
            <person name="Meyer T."/>
            <person name="Kyndt J."/>
        </authorList>
    </citation>
    <scope>NUCLEOTIDE SEQUENCE [LARGE SCALE GENOMIC DNA]</scope>
    <source>
        <strain evidence="2 3">DSM 21279</strain>
    </source>
</reference>
<dbReference type="EMBL" id="VWPK01000011">
    <property type="protein sequence ID" value="KAA5612541.1"/>
    <property type="molecule type" value="Genomic_DNA"/>
</dbReference>
<keyword evidence="3" id="KW-1185">Reference proteome</keyword>
<dbReference type="InterPro" id="IPR003111">
    <property type="entry name" value="Lon_prtase_N"/>
</dbReference>
<organism evidence="2 3">
    <name type="scientific">Rhodovastum atsumiense</name>
    <dbReference type="NCBI Taxonomy" id="504468"/>
    <lineage>
        <taxon>Bacteria</taxon>
        <taxon>Pseudomonadati</taxon>
        <taxon>Pseudomonadota</taxon>
        <taxon>Alphaproteobacteria</taxon>
        <taxon>Acetobacterales</taxon>
        <taxon>Acetobacteraceae</taxon>
        <taxon>Rhodovastum</taxon>
    </lineage>
</organism>
<dbReference type="InterPro" id="IPR015947">
    <property type="entry name" value="PUA-like_sf"/>
</dbReference>
<dbReference type="RefSeq" id="WP_150040356.1">
    <property type="nucleotide sequence ID" value="NZ_OW485601.1"/>
</dbReference>
<feature type="domain" description="Lon N-terminal" evidence="1">
    <location>
        <begin position="15"/>
        <end position="209"/>
    </location>
</feature>
<name>A0A5M6IWE2_9PROT</name>
<dbReference type="Pfam" id="PF02190">
    <property type="entry name" value="LON_substr_bdg"/>
    <property type="match status" value="1"/>
</dbReference>